<dbReference type="SMART" id="SM00490">
    <property type="entry name" value="HELICc"/>
    <property type="match status" value="1"/>
</dbReference>
<dbReference type="PROSITE" id="PS51194">
    <property type="entry name" value="HELICASE_CTER"/>
    <property type="match status" value="1"/>
</dbReference>
<keyword evidence="2 6" id="KW-0378">Hydrolase</keyword>
<dbReference type="GO" id="GO:0016787">
    <property type="term" value="F:hydrolase activity"/>
    <property type="evidence" value="ECO:0007669"/>
    <property type="project" value="UniProtKB-KW"/>
</dbReference>
<dbReference type="GO" id="GO:0003723">
    <property type="term" value="F:RNA binding"/>
    <property type="evidence" value="ECO:0007669"/>
    <property type="project" value="UniProtKB-UniRule"/>
</dbReference>
<comment type="domain">
    <text evidence="7">The Q motif is unique to and characteristic of the DEAD box family of RNA helicases and controls ATP binding and hydrolysis.</text>
</comment>
<dbReference type="EMBL" id="CP089280">
    <property type="protein sequence ID" value="USP81681.1"/>
    <property type="molecule type" value="Genomic_DNA"/>
</dbReference>
<feature type="region of interest" description="Disordered" evidence="8">
    <location>
        <begin position="568"/>
        <end position="682"/>
    </location>
</feature>
<gene>
    <name evidence="11" type="ORF">yc1106_08955</name>
</gene>
<feature type="compositionally biased region" description="Basic and acidic residues" evidence="8">
    <location>
        <begin position="650"/>
        <end position="682"/>
    </location>
</feature>
<comment type="similarity">
    <text evidence="6">Belongs to the DEAD box helicase family.</text>
</comment>
<evidence type="ECO:0000259" key="9">
    <source>
        <dbReference type="PROSITE" id="PS51192"/>
    </source>
</evidence>
<dbReference type="VEuPathDB" id="FungiDB:yc1106_08955"/>
<protein>
    <recommendedName>
        <fullName evidence="7">ATP-dependent RNA helicase</fullName>
        <ecNumber evidence="7">3.6.4.13</ecNumber>
    </recommendedName>
</protein>
<evidence type="ECO:0000256" key="5">
    <source>
        <dbReference type="ARBA" id="ARBA00022884"/>
    </source>
</evidence>
<dbReference type="InterPro" id="IPR000629">
    <property type="entry name" value="RNA-helicase_DEAD-box_CS"/>
</dbReference>
<dbReference type="SMART" id="SM00487">
    <property type="entry name" value="DEXDc"/>
    <property type="match status" value="1"/>
</dbReference>
<dbReference type="PANTHER" id="PTHR24031">
    <property type="entry name" value="RNA HELICASE"/>
    <property type="match status" value="1"/>
</dbReference>
<dbReference type="GO" id="GO:0005524">
    <property type="term" value="F:ATP binding"/>
    <property type="evidence" value="ECO:0007669"/>
    <property type="project" value="UniProtKB-UniRule"/>
</dbReference>
<feature type="compositionally biased region" description="Gly residues" evidence="8">
    <location>
        <begin position="622"/>
        <end position="649"/>
    </location>
</feature>
<feature type="domain" description="Helicase C-terminal" evidence="10">
    <location>
        <begin position="333"/>
        <end position="515"/>
    </location>
</feature>
<dbReference type="AlphaFoldDB" id="A0A9Q9DXN0"/>
<evidence type="ECO:0000313" key="11">
    <source>
        <dbReference type="EMBL" id="USP81681.1"/>
    </source>
</evidence>
<dbReference type="Pfam" id="PF00270">
    <property type="entry name" value="DEAD"/>
    <property type="match status" value="1"/>
</dbReference>
<evidence type="ECO:0000313" key="12">
    <source>
        <dbReference type="Proteomes" id="UP001056012"/>
    </source>
</evidence>
<dbReference type="Pfam" id="PF00271">
    <property type="entry name" value="Helicase_C"/>
    <property type="match status" value="1"/>
</dbReference>
<keyword evidence="4 6" id="KW-0067">ATP-binding</keyword>
<dbReference type="EC" id="3.6.4.13" evidence="7"/>
<evidence type="ECO:0000256" key="7">
    <source>
        <dbReference type="RuleBase" id="RU365068"/>
    </source>
</evidence>
<evidence type="ECO:0000256" key="2">
    <source>
        <dbReference type="ARBA" id="ARBA00022801"/>
    </source>
</evidence>
<dbReference type="GO" id="GO:0003724">
    <property type="term" value="F:RNA helicase activity"/>
    <property type="evidence" value="ECO:0007669"/>
    <property type="project" value="UniProtKB-EC"/>
</dbReference>
<dbReference type="InterPro" id="IPR027417">
    <property type="entry name" value="P-loop_NTPase"/>
</dbReference>
<dbReference type="InterPro" id="IPR011545">
    <property type="entry name" value="DEAD/DEAH_box_helicase_dom"/>
</dbReference>
<feature type="compositionally biased region" description="Basic and acidic residues" evidence="8">
    <location>
        <begin position="599"/>
        <end position="621"/>
    </location>
</feature>
<comment type="catalytic activity">
    <reaction evidence="7">
        <text>ATP + H2O = ADP + phosphate + H(+)</text>
        <dbReference type="Rhea" id="RHEA:13065"/>
        <dbReference type="ChEBI" id="CHEBI:15377"/>
        <dbReference type="ChEBI" id="CHEBI:15378"/>
        <dbReference type="ChEBI" id="CHEBI:30616"/>
        <dbReference type="ChEBI" id="CHEBI:43474"/>
        <dbReference type="ChEBI" id="CHEBI:456216"/>
        <dbReference type="EC" id="3.6.4.13"/>
    </reaction>
</comment>
<sequence length="682" mass="74690">MFGAVRRCPSTLSRSLAAISTRTLRTPLTQTPGLLRIPLQSSRLANVSAAGFHHSTKWQQIAAQEAEESVEQDGPVTEFKDLATRGLVHPNIVNTITKQMKLTTMTDVQTRTINEALSGVDIIAQAKTGTGKTLGFLIPIIQRIIQNDPKLGEKVRGYKRARPDDIRAIVISPTRELAEQIAVEARKVVSGTGIVVQVAVGGTQKRAMLQKTQREGCHLMIATPGRLYDILSDEYSGIAAPKLNALVMDEADRLLDDGFQKEIDEIKTLLPDPKEVERQNLMFSATIPRDVVHLVRETMRPGFHFAKCVNEDEAPTHERIPQKMVMVTGFENNIPALYELVLKEHQKAQAGESRPFKAIIYFNSTAEVTLAASVFYKLSGGFKRNTPLHGLRGFEIHAKLSQAQRTRAADDFRYAKSGILFSSDVTARGMDFPDVTHVIQMGLPRERESYIHRLGRTGRAGKEGEGWLILTPFERQEVRRRLRDLPLVDATHELETATVDMSQPAEVPENVAKILTDCVEAHKKVYPDHLDAAFRGLFGSYQWYGDKHGLIEGANRLAEFGWGMETPPPPPASVFSGMKRGGSGGSRGFGGRPRSGFGGDRRGGSGFGGDRRGGFGGDRRSGGFGGDRGGFGGERRSGGFGDRSGGSGFGDRRGGGGFGGDRRGDRGGFGDRPSRREPRLDF</sequence>
<dbReference type="PROSITE" id="PS51192">
    <property type="entry name" value="HELICASE_ATP_BIND_1"/>
    <property type="match status" value="1"/>
</dbReference>
<dbReference type="Gene3D" id="3.40.50.300">
    <property type="entry name" value="P-loop containing nucleotide triphosphate hydrolases"/>
    <property type="match status" value="2"/>
</dbReference>
<name>A0A9Q9DXN0_CURCL</name>
<evidence type="ECO:0000256" key="3">
    <source>
        <dbReference type="ARBA" id="ARBA00022806"/>
    </source>
</evidence>
<comment type="function">
    <text evidence="7">RNA helicase.</text>
</comment>
<evidence type="ECO:0000256" key="8">
    <source>
        <dbReference type="SAM" id="MobiDB-lite"/>
    </source>
</evidence>
<keyword evidence="5 7" id="KW-0694">RNA-binding</keyword>
<dbReference type="PROSITE" id="PS00039">
    <property type="entry name" value="DEAD_ATP_HELICASE"/>
    <property type="match status" value="1"/>
</dbReference>
<evidence type="ECO:0000256" key="4">
    <source>
        <dbReference type="ARBA" id="ARBA00022840"/>
    </source>
</evidence>
<dbReference type="InterPro" id="IPR001650">
    <property type="entry name" value="Helicase_C-like"/>
</dbReference>
<accession>A0A9Q9DXN0</accession>
<keyword evidence="3 6" id="KW-0347">Helicase</keyword>
<dbReference type="InterPro" id="IPR014001">
    <property type="entry name" value="Helicase_ATP-bd"/>
</dbReference>
<keyword evidence="12" id="KW-1185">Reference proteome</keyword>
<evidence type="ECO:0000259" key="10">
    <source>
        <dbReference type="PROSITE" id="PS51194"/>
    </source>
</evidence>
<evidence type="ECO:0000256" key="6">
    <source>
        <dbReference type="RuleBase" id="RU000492"/>
    </source>
</evidence>
<keyword evidence="1 6" id="KW-0547">Nucleotide-binding</keyword>
<dbReference type="Proteomes" id="UP001056012">
    <property type="component" value="Chromosome 7"/>
</dbReference>
<feature type="compositionally biased region" description="Gly residues" evidence="8">
    <location>
        <begin position="579"/>
        <end position="598"/>
    </location>
</feature>
<dbReference type="OrthoDB" id="193716at2759"/>
<proteinExistence type="inferred from homology"/>
<dbReference type="SUPFAM" id="SSF52540">
    <property type="entry name" value="P-loop containing nucleoside triphosphate hydrolases"/>
    <property type="match status" value="1"/>
</dbReference>
<organism evidence="11 12">
    <name type="scientific">Curvularia clavata</name>
    <dbReference type="NCBI Taxonomy" id="95742"/>
    <lineage>
        <taxon>Eukaryota</taxon>
        <taxon>Fungi</taxon>
        <taxon>Dikarya</taxon>
        <taxon>Ascomycota</taxon>
        <taxon>Pezizomycotina</taxon>
        <taxon>Dothideomycetes</taxon>
        <taxon>Pleosporomycetidae</taxon>
        <taxon>Pleosporales</taxon>
        <taxon>Pleosporineae</taxon>
        <taxon>Pleosporaceae</taxon>
        <taxon>Curvularia</taxon>
    </lineage>
</organism>
<feature type="domain" description="Helicase ATP-binding" evidence="9">
    <location>
        <begin position="113"/>
        <end position="305"/>
    </location>
</feature>
<dbReference type="CDD" id="cd18787">
    <property type="entry name" value="SF2_C_DEAD"/>
    <property type="match status" value="1"/>
</dbReference>
<reference evidence="11" key="1">
    <citation type="submission" date="2021-12" db="EMBL/GenBank/DDBJ databases">
        <title>Curvularia clavata genome.</title>
        <authorList>
            <person name="Cao Y."/>
        </authorList>
    </citation>
    <scope>NUCLEOTIDE SEQUENCE</scope>
    <source>
        <strain evidence="11">Yc1106</strain>
    </source>
</reference>
<evidence type="ECO:0000256" key="1">
    <source>
        <dbReference type="ARBA" id="ARBA00022741"/>
    </source>
</evidence>